<dbReference type="OrthoDB" id="5314201at2759"/>
<evidence type="ECO:0000313" key="4">
    <source>
        <dbReference type="Proteomes" id="UP000002668"/>
    </source>
</evidence>
<gene>
    <name evidence="3" type="ORF">LEMA_P059460.1</name>
</gene>
<sequence length="518" mass="58973">MEEEQAAHHLLNVLEERSLNVDLDKILSGFEDEQTRREAAAWVEEYLHEETLLTKEELDLYHTLRKKGLLHQYESEGEPVRPMLDHEIACAIESLQSSTAAIEEQCKVLEAQKDALVKLKALDKPNPDVEHARNERKRKEGQEKSRLDVSVDDVVSSLKEQLTETRREIDTEKTALKTYLSERFSSDDQILSRLPGLVSKILNASEVSEDEKSIEQWCKAIISFRTAEIKARVDTVYLNGLAQPLSSERSATPDEEFEERKAALQAEMEELHSEIASIAEMVVEHEVRQPMVETRDRNKRDRVQARTAWLQYILATVEYMGKRLDILHDGTRANDEFQQALAPIQEAAEKRMPAMAIATPTPCITRMASNPLAFTPLVKLRPSQALDLPVTLQDALRYAGISLHHESMETLEDSLQQTRVERTDKLKDHYESTATSTHERLADRCNRADADLEVITSALYKHSPFAQVHLTSARLQGQLMRMEEELERRDGELVEAQGNELSLSDAKVRAFIAKYGGR</sequence>
<feature type="coiled-coil region" evidence="1">
    <location>
        <begin position="472"/>
        <end position="499"/>
    </location>
</feature>
<accession>E4ZHS9</accession>
<dbReference type="HOGENOM" id="CLU_040879_0_0_1"/>
<dbReference type="eggNOG" id="ENOG502SC1V">
    <property type="taxonomic scope" value="Eukaryota"/>
</dbReference>
<feature type="region of interest" description="Disordered" evidence="2">
    <location>
        <begin position="123"/>
        <end position="148"/>
    </location>
</feature>
<name>E4ZHS9_LEPMJ</name>
<evidence type="ECO:0000313" key="3">
    <source>
        <dbReference type="EMBL" id="CBX90912.1"/>
    </source>
</evidence>
<dbReference type="RefSeq" id="XP_003834277.1">
    <property type="nucleotide sequence ID" value="XM_003834229.1"/>
</dbReference>
<reference evidence="4" key="1">
    <citation type="journal article" date="2011" name="Nat. Commun.">
        <title>Effector diversification within compartments of the Leptosphaeria maculans genome affected by Repeat-Induced Point mutations.</title>
        <authorList>
            <person name="Rouxel T."/>
            <person name="Grandaubert J."/>
            <person name="Hane J.K."/>
            <person name="Hoede C."/>
            <person name="van de Wouw A.P."/>
            <person name="Couloux A."/>
            <person name="Dominguez V."/>
            <person name="Anthouard V."/>
            <person name="Bally P."/>
            <person name="Bourras S."/>
            <person name="Cozijnsen A.J."/>
            <person name="Ciuffetti L.M."/>
            <person name="Degrave A."/>
            <person name="Dilmaghani A."/>
            <person name="Duret L."/>
            <person name="Fudal I."/>
            <person name="Goodwin S.B."/>
            <person name="Gout L."/>
            <person name="Glaser N."/>
            <person name="Linglin J."/>
            <person name="Kema G.H.J."/>
            <person name="Lapalu N."/>
            <person name="Lawrence C.B."/>
            <person name="May K."/>
            <person name="Meyer M."/>
            <person name="Ollivier B."/>
            <person name="Poulain J."/>
            <person name="Schoch C.L."/>
            <person name="Simon A."/>
            <person name="Spatafora J.W."/>
            <person name="Stachowiak A."/>
            <person name="Turgeon B.G."/>
            <person name="Tyler B.M."/>
            <person name="Vincent D."/>
            <person name="Weissenbach J."/>
            <person name="Amselem J."/>
            <person name="Quesneville H."/>
            <person name="Oliver R.P."/>
            <person name="Wincker P."/>
            <person name="Balesdent M.-H."/>
            <person name="Howlett B.J."/>
        </authorList>
    </citation>
    <scope>NUCLEOTIDE SEQUENCE [LARGE SCALE GENOMIC DNA]</scope>
    <source>
        <strain evidence="4">JN3 / isolate v23.1.3 / race Av1-4-5-6-7-8</strain>
    </source>
</reference>
<dbReference type="GeneID" id="13284944"/>
<proteinExistence type="predicted"/>
<evidence type="ECO:0000256" key="1">
    <source>
        <dbReference type="SAM" id="Coils"/>
    </source>
</evidence>
<dbReference type="EMBL" id="FP929065">
    <property type="protein sequence ID" value="CBX90912.1"/>
    <property type="molecule type" value="Genomic_DNA"/>
</dbReference>
<keyword evidence="1" id="KW-0175">Coiled coil</keyword>
<dbReference type="OMA" id="QWCKAII"/>
<evidence type="ECO:0000256" key="2">
    <source>
        <dbReference type="SAM" id="MobiDB-lite"/>
    </source>
</evidence>
<dbReference type="AlphaFoldDB" id="E4ZHS9"/>
<protein>
    <submittedName>
        <fullName evidence="3">Uncharacterized protein</fullName>
    </submittedName>
</protein>
<keyword evidence="4" id="KW-1185">Reference proteome</keyword>
<organism evidence="4">
    <name type="scientific">Leptosphaeria maculans (strain JN3 / isolate v23.1.3 / race Av1-4-5-6-7-8)</name>
    <name type="common">Blackleg fungus</name>
    <name type="synonym">Phoma lingam</name>
    <dbReference type="NCBI Taxonomy" id="985895"/>
    <lineage>
        <taxon>Eukaryota</taxon>
        <taxon>Fungi</taxon>
        <taxon>Dikarya</taxon>
        <taxon>Ascomycota</taxon>
        <taxon>Pezizomycotina</taxon>
        <taxon>Dothideomycetes</taxon>
        <taxon>Pleosporomycetidae</taxon>
        <taxon>Pleosporales</taxon>
        <taxon>Pleosporineae</taxon>
        <taxon>Leptosphaeriaceae</taxon>
        <taxon>Plenodomus</taxon>
        <taxon>Plenodomus lingam/Leptosphaeria maculans species complex</taxon>
    </lineage>
</organism>
<feature type="coiled-coil region" evidence="1">
    <location>
        <begin position="254"/>
        <end position="281"/>
    </location>
</feature>
<dbReference type="Proteomes" id="UP000002668">
    <property type="component" value="Genome"/>
</dbReference>
<dbReference type="VEuPathDB" id="FungiDB:LEMA_P059460.1"/>
<dbReference type="InParanoid" id="E4ZHS9"/>